<evidence type="ECO:0000313" key="2">
    <source>
        <dbReference type="Proteomes" id="UP000837857"/>
    </source>
</evidence>
<dbReference type="EMBL" id="OW152823">
    <property type="protein sequence ID" value="CAH2039850.1"/>
    <property type="molecule type" value="Genomic_DNA"/>
</dbReference>
<reference evidence="1" key="1">
    <citation type="submission" date="2022-03" db="EMBL/GenBank/DDBJ databases">
        <authorList>
            <person name="Martin H S."/>
        </authorList>
    </citation>
    <scope>NUCLEOTIDE SEQUENCE</scope>
</reference>
<proteinExistence type="predicted"/>
<dbReference type="Proteomes" id="UP000837857">
    <property type="component" value="Chromosome 11"/>
</dbReference>
<name>A0ABN8HVI2_9NEOP</name>
<keyword evidence="2" id="KW-1185">Reference proteome</keyword>
<accession>A0ABN8HVI2</accession>
<protein>
    <submittedName>
        <fullName evidence="1">Uncharacterized protein</fullName>
    </submittedName>
</protein>
<evidence type="ECO:0000313" key="1">
    <source>
        <dbReference type="EMBL" id="CAH2039850.1"/>
    </source>
</evidence>
<organism evidence="1 2">
    <name type="scientific">Iphiclides podalirius</name>
    <name type="common">scarce swallowtail</name>
    <dbReference type="NCBI Taxonomy" id="110791"/>
    <lineage>
        <taxon>Eukaryota</taxon>
        <taxon>Metazoa</taxon>
        <taxon>Ecdysozoa</taxon>
        <taxon>Arthropoda</taxon>
        <taxon>Hexapoda</taxon>
        <taxon>Insecta</taxon>
        <taxon>Pterygota</taxon>
        <taxon>Neoptera</taxon>
        <taxon>Endopterygota</taxon>
        <taxon>Lepidoptera</taxon>
        <taxon>Glossata</taxon>
        <taxon>Ditrysia</taxon>
        <taxon>Papilionoidea</taxon>
        <taxon>Papilionidae</taxon>
        <taxon>Papilioninae</taxon>
        <taxon>Iphiclides</taxon>
    </lineage>
</organism>
<feature type="non-terminal residue" evidence="1">
    <location>
        <position position="1"/>
    </location>
</feature>
<sequence>MINKDGSRVPVYKVPFEDVAVTLLLMRIRSIIIPIATILVPDAIDVPRNICSEGGVVILAEKRDAYGRSFNCGDHYFCDPGTTMACLGLLYYMVLCRCNRHSKRHEPHIERQILILGNLSSACDAESWSYTQWRQVAAASTPILQALTLKHPCPVKCQIAIAEPIESTKETVSEVIRNTRANMAASVPRDNARSNVARSRDSRPIQRAILFADTLIMRR</sequence>
<gene>
    <name evidence="1" type="ORF">IPOD504_LOCUS2044</name>
</gene>